<gene>
    <name evidence="1" type="ORF">AVEN_203367_1</name>
</gene>
<evidence type="ECO:0000313" key="1">
    <source>
        <dbReference type="EMBL" id="GBO46024.1"/>
    </source>
</evidence>
<name>A0A4Y2XAN9_ARAVE</name>
<dbReference type="EMBL" id="BGPR01073454">
    <property type="protein sequence ID" value="GBO46024.1"/>
    <property type="molecule type" value="Genomic_DNA"/>
</dbReference>
<evidence type="ECO:0000313" key="2">
    <source>
        <dbReference type="Proteomes" id="UP000499080"/>
    </source>
</evidence>
<reference evidence="1 2" key="1">
    <citation type="journal article" date="2019" name="Sci. Rep.">
        <title>Orb-weaving spider Araneus ventricosus genome elucidates the spidroin gene catalogue.</title>
        <authorList>
            <person name="Kono N."/>
            <person name="Nakamura H."/>
            <person name="Ohtoshi R."/>
            <person name="Moran D.A.P."/>
            <person name="Shinohara A."/>
            <person name="Yoshida Y."/>
            <person name="Fujiwara M."/>
            <person name="Mori M."/>
            <person name="Tomita M."/>
            <person name="Arakawa K."/>
        </authorList>
    </citation>
    <scope>NUCLEOTIDE SEQUENCE [LARGE SCALE GENOMIC DNA]</scope>
</reference>
<protein>
    <submittedName>
        <fullName evidence="1">Uncharacterized protein</fullName>
    </submittedName>
</protein>
<accession>A0A4Y2XAN9</accession>
<dbReference type="Proteomes" id="UP000499080">
    <property type="component" value="Unassembled WGS sequence"/>
</dbReference>
<organism evidence="1 2">
    <name type="scientific">Araneus ventricosus</name>
    <name type="common">Orbweaver spider</name>
    <name type="synonym">Epeira ventricosa</name>
    <dbReference type="NCBI Taxonomy" id="182803"/>
    <lineage>
        <taxon>Eukaryota</taxon>
        <taxon>Metazoa</taxon>
        <taxon>Ecdysozoa</taxon>
        <taxon>Arthropoda</taxon>
        <taxon>Chelicerata</taxon>
        <taxon>Arachnida</taxon>
        <taxon>Araneae</taxon>
        <taxon>Araneomorphae</taxon>
        <taxon>Entelegynae</taxon>
        <taxon>Araneoidea</taxon>
        <taxon>Araneidae</taxon>
        <taxon>Araneus</taxon>
    </lineage>
</organism>
<proteinExistence type="predicted"/>
<keyword evidence="2" id="KW-1185">Reference proteome</keyword>
<sequence>MEKWLKTGTLKRSTSKTKIRTTDLAAMEITVDQPDDNYEMQRPTEWPVQQVALYAVVVARSPEKGCKQSIASNRCNRNTIDSRCAPFAAQRWCIPRMKFSVILCSVSTEPVAPMVTKFETFQNRVIALNYSTFTVTDMDWPP</sequence>
<comment type="caution">
    <text evidence="1">The sequence shown here is derived from an EMBL/GenBank/DDBJ whole genome shotgun (WGS) entry which is preliminary data.</text>
</comment>
<dbReference type="AlphaFoldDB" id="A0A4Y2XAN9"/>